<dbReference type="GO" id="GO:0008171">
    <property type="term" value="F:O-methyltransferase activity"/>
    <property type="evidence" value="ECO:0007669"/>
    <property type="project" value="InterPro"/>
</dbReference>
<dbReference type="SUPFAM" id="SSF53335">
    <property type="entry name" value="S-adenosyl-L-methionine-dependent methyltransferases"/>
    <property type="match status" value="1"/>
</dbReference>
<dbReference type="GO" id="GO:0032259">
    <property type="term" value="P:methylation"/>
    <property type="evidence" value="ECO:0007669"/>
    <property type="project" value="UniProtKB-KW"/>
</dbReference>
<evidence type="ECO:0000256" key="1">
    <source>
        <dbReference type="ARBA" id="ARBA00022603"/>
    </source>
</evidence>
<dbReference type="eggNOG" id="COG4122">
    <property type="taxonomic scope" value="Bacteria"/>
</dbReference>
<dbReference type="RefSeq" id="WP_020583885.1">
    <property type="nucleotide sequence ID" value="NZ_JOJP01000001.1"/>
</dbReference>
<dbReference type="AlphaFoldDB" id="A0A081KDJ0"/>
<dbReference type="Gene3D" id="3.40.50.150">
    <property type="entry name" value="Vaccinia Virus protein VP39"/>
    <property type="match status" value="1"/>
</dbReference>
<dbReference type="EMBL" id="JOJP01000001">
    <property type="protein sequence ID" value="KEI72216.1"/>
    <property type="molecule type" value="Genomic_DNA"/>
</dbReference>
<keyword evidence="1 4" id="KW-0489">Methyltransferase</keyword>
<dbReference type="Pfam" id="PF01596">
    <property type="entry name" value="Methyltransf_3"/>
    <property type="match status" value="1"/>
</dbReference>
<dbReference type="PANTHER" id="PTHR10509">
    <property type="entry name" value="O-METHYLTRANSFERASE-RELATED"/>
    <property type="match status" value="1"/>
</dbReference>
<keyword evidence="3" id="KW-0949">S-adenosyl-L-methionine</keyword>
<dbReference type="InterPro" id="IPR002935">
    <property type="entry name" value="SAM_O-MeTrfase"/>
</dbReference>
<dbReference type="STRING" id="305900.GV64_17105"/>
<name>A0A081KDJ0_9GAMM</name>
<dbReference type="PANTHER" id="PTHR10509:SF14">
    <property type="entry name" value="CAFFEOYL-COA O-METHYLTRANSFERASE 3-RELATED"/>
    <property type="match status" value="1"/>
</dbReference>
<keyword evidence="2 4" id="KW-0808">Transferase</keyword>
<dbReference type="InterPro" id="IPR050362">
    <property type="entry name" value="Cation-dep_OMT"/>
</dbReference>
<evidence type="ECO:0000313" key="4">
    <source>
        <dbReference type="EMBL" id="KEI72216.1"/>
    </source>
</evidence>
<dbReference type="Proteomes" id="UP000027997">
    <property type="component" value="Unassembled WGS sequence"/>
</dbReference>
<proteinExistence type="predicted"/>
<reference evidence="4 5" key="1">
    <citation type="submission" date="2014-06" db="EMBL/GenBank/DDBJ databases">
        <title>Whole Genome Sequences of Three Symbiotic Endozoicomonas Bacteria.</title>
        <authorList>
            <person name="Neave M.J."/>
            <person name="Apprill A."/>
            <person name="Voolstra C.R."/>
        </authorList>
    </citation>
    <scope>NUCLEOTIDE SEQUENCE [LARGE SCALE GENOMIC DNA]</scope>
    <source>
        <strain evidence="4 5">DSM 22380</strain>
    </source>
</reference>
<dbReference type="CDD" id="cd02440">
    <property type="entry name" value="AdoMet_MTases"/>
    <property type="match status" value="1"/>
</dbReference>
<accession>A0A081KDJ0</accession>
<evidence type="ECO:0000256" key="3">
    <source>
        <dbReference type="ARBA" id="ARBA00022691"/>
    </source>
</evidence>
<dbReference type="GO" id="GO:0008757">
    <property type="term" value="F:S-adenosylmethionine-dependent methyltransferase activity"/>
    <property type="evidence" value="ECO:0007669"/>
    <property type="project" value="TreeGrafter"/>
</dbReference>
<keyword evidence="5" id="KW-1185">Reference proteome</keyword>
<gene>
    <name evidence="4" type="ORF">GV64_17105</name>
</gene>
<dbReference type="PROSITE" id="PS51682">
    <property type="entry name" value="SAM_OMT_I"/>
    <property type="match status" value="1"/>
</dbReference>
<comment type="caution">
    <text evidence="4">The sequence shown here is derived from an EMBL/GenBank/DDBJ whole genome shotgun (WGS) entry which is preliminary data.</text>
</comment>
<organism evidence="4 5">
    <name type="scientific">Endozoicomonas elysicola</name>
    <dbReference type="NCBI Taxonomy" id="305900"/>
    <lineage>
        <taxon>Bacteria</taxon>
        <taxon>Pseudomonadati</taxon>
        <taxon>Pseudomonadota</taxon>
        <taxon>Gammaproteobacteria</taxon>
        <taxon>Oceanospirillales</taxon>
        <taxon>Endozoicomonadaceae</taxon>
        <taxon>Endozoicomonas</taxon>
    </lineage>
</organism>
<evidence type="ECO:0000256" key="2">
    <source>
        <dbReference type="ARBA" id="ARBA00022679"/>
    </source>
</evidence>
<dbReference type="InterPro" id="IPR029063">
    <property type="entry name" value="SAM-dependent_MTases_sf"/>
</dbReference>
<sequence>MDLMVDPAIENYCQEMTSGESQILAELAQATVDRTRYPVNLSGRLVGQTLKMLVQISRSKTVLEIGMFTGYAALSMAEGLPVDGVVYACETNPRSIDIGQEFFDRSPHGHKINVLFGRALDTIPEIREKLDLVFIDADKKKYREYVDLVLPMLSPQGLVVIDDALWKGKVLDPQEERDQVIADLNRYIYEHPNLESVLLPIRHGLNIVRKV</sequence>
<evidence type="ECO:0000313" key="5">
    <source>
        <dbReference type="Proteomes" id="UP000027997"/>
    </source>
</evidence>
<protein>
    <submittedName>
        <fullName evidence="4">Methyltransferase</fullName>
    </submittedName>
</protein>